<dbReference type="Proteomes" id="UP000018004">
    <property type="component" value="Unassembled WGS sequence"/>
</dbReference>
<protein>
    <submittedName>
        <fullName evidence="1">Uncharacterized protein</fullName>
    </submittedName>
</protein>
<comment type="caution">
    <text evidence="1">The sequence shown here is derived from an EMBL/GenBank/DDBJ whole genome shotgun (WGS) entry which is preliminary data.</text>
</comment>
<keyword evidence="2" id="KW-1185">Reference proteome</keyword>
<evidence type="ECO:0000313" key="1">
    <source>
        <dbReference type="EMBL" id="ESU25806.1"/>
    </source>
</evidence>
<reference evidence="1 2" key="1">
    <citation type="submission" date="2013-08" db="EMBL/GenBank/DDBJ databases">
        <title>Flavobacterium limnosediminis JC2902 genome sequencing.</title>
        <authorList>
            <person name="Lee K."/>
            <person name="Yi H."/>
            <person name="Park S."/>
            <person name="Chun J."/>
        </authorList>
    </citation>
    <scope>NUCLEOTIDE SEQUENCE [LARGE SCALE GENOMIC DNA]</scope>
    <source>
        <strain evidence="1 2">JC2902</strain>
    </source>
</reference>
<name>V6SGV5_9FLAO</name>
<evidence type="ECO:0000313" key="2">
    <source>
        <dbReference type="Proteomes" id="UP000018004"/>
    </source>
</evidence>
<proteinExistence type="predicted"/>
<accession>V6SGV5</accession>
<dbReference type="STRING" id="1341181.FLJC2902T_29960"/>
<organism evidence="1 2">
    <name type="scientific">Flavobacterium limnosediminis JC2902</name>
    <dbReference type="NCBI Taxonomy" id="1341181"/>
    <lineage>
        <taxon>Bacteria</taxon>
        <taxon>Pseudomonadati</taxon>
        <taxon>Bacteroidota</taxon>
        <taxon>Flavobacteriia</taxon>
        <taxon>Flavobacteriales</taxon>
        <taxon>Flavobacteriaceae</taxon>
        <taxon>Flavobacterium</taxon>
    </lineage>
</organism>
<dbReference type="AlphaFoldDB" id="V6SGV5"/>
<sequence>MQLFNPKQRNEIYPMKNYTDKKPENPHHIGNSQPLPYHLKKALFLSVIYG</sequence>
<gene>
    <name evidence="1" type="ORF">FLJC2902T_29960</name>
</gene>
<dbReference type="EMBL" id="AVGG01000023">
    <property type="protein sequence ID" value="ESU25806.1"/>
    <property type="molecule type" value="Genomic_DNA"/>
</dbReference>
<dbReference type="PATRIC" id="fig|1341181.4.peg.2945"/>